<dbReference type="GO" id="GO:0000122">
    <property type="term" value="P:negative regulation of transcription by RNA polymerase II"/>
    <property type="evidence" value="ECO:0007669"/>
    <property type="project" value="TreeGrafter"/>
</dbReference>
<protein>
    <recommendedName>
        <fullName evidence="11">Nuclear receptor domain-containing protein</fullName>
    </recommendedName>
</protein>
<evidence type="ECO:0000256" key="1">
    <source>
        <dbReference type="ARBA" id="ARBA00004123"/>
    </source>
</evidence>
<keyword evidence="13" id="KW-1185">Reference proteome</keyword>
<proteinExistence type="inferred from homology"/>
<keyword evidence="8" id="KW-0804">Transcription</keyword>
<dbReference type="PANTHER" id="PTHR24082:SF473">
    <property type="entry name" value="ECDYSONE-INDUCED PROTEIN 75B, ISOFORM B"/>
    <property type="match status" value="1"/>
</dbReference>
<evidence type="ECO:0000256" key="4">
    <source>
        <dbReference type="ARBA" id="ARBA00022771"/>
    </source>
</evidence>
<accession>A0A8J5V660</accession>
<comment type="subcellular location">
    <subcellularLocation>
        <location evidence="1">Nucleus</location>
    </subcellularLocation>
</comment>
<evidence type="ECO:0000313" key="13">
    <source>
        <dbReference type="Proteomes" id="UP000729913"/>
    </source>
</evidence>
<dbReference type="GO" id="GO:0009755">
    <property type="term" value="P:hormone-mediated signaling pathway"/>
    <property type="evidence" value="ECO:0007669"/>
    <property type="project" value="TreeGrafter"/>
</dbReference>
<reference evidence="12" key="2">
    <citation type="submission" date="2021-04" db="EMBL/GenBank/DDBJ databases">
        <title>Genome-wide patterns of bracovirus chromosomal integration into multiple host tissues during parasitism.</title>
        <authorList>
            <person name="Chebbi M.A.C."/>
        </authorList>
    </citation>
    <scope>NUCLEOTIDE SEQUENCE</scope>
    <source>
        <tissue evidence="12">Whole body</tissue>
    </source>
</reference>
<dbReference type="OrthoDB" id="7634782at2759"/>
<dbReference type="GO" id="GO:0004879">
    <property type="term" value="F:nuclear receptor activity"/>
    <property type="evidence" value="ECO:0007669"/>
    <property type="project" value="TreeGrafter"/>
</dbReference>
<evidence type="ECO:0000256" key="3">
    <source>
        <dbReference type="ARBA" id="ARBA00022723"/>
    </source>
</evidence>
<name>A0A8J5V660_9HYME</name>
<dbReference type="GO" id="GO:0008270">
    <property type="term" value="F:zinc ion binding"/>
    <property type="evidence" value="ECO:0007669"/>
    <property type="project" value="UniProtKB-KW"/>
</dbReference>
<evidence type="ECO:0000256" key="6">
    <source>
        <dbReference type="ARBA" id="ARBA00023015"/>
    </source>
</evidence>
<dbReference type="PANTHER" id="PTHR24082">
    <property type="entry name" value="NUCLEAR HORMONE RECEPTOR"/>
    <property type="match status" value="1"/>
</dbReference>
<dbReference type="SMART" id="SM00399">
    <property type="entry name" value="ZnF_C4"/>
    <property type="match status" value="1"/>
</dbReference>
<keyword evidence="3" id="KW-0479">Metal-binding</keyword>
<evidence type="ECO:0000259" key="11">
    <source>
        <dbReference type="PROSITE" id="PS51030"/>
    </source>
</evidence>
<keyword evidence="9" id="KW-0675">Receptor</keyword>
<dbReference type="GO" id="GO:0000978">
    <property type="term" value="F:RNA polymerase II cis-regulatory region sequence-specific DNA binding"/>
    <property type="evidence" value="ECO:0007669"/>
    <property type="project" value="TreeGrafter"/>
</dbReference>
<evidence type="ECO:0000256" key="9">
    <source>
        <dbReference type="ARBA" id="ARBA00023170"/>
    </source>
</evidence>
<organism evidence="12 13">
    <name type="scientific">Cotesia typhae</name>
    <dbReference type="NCBI Taxonomy" id="2053667"/>
    <lineage>
        <taxon>Eukaryota</taxon>
        <taxon>Metazoa</taxon>
        <taxon>Ecdysozoa</taxon>
        <taxon>Arthropoda</taxon>
        <taxon>Hexapoda</taxon>
        <taxon>Insecta</taxon>
        <taxon>Pterygota</taxon>
        <taxon>Neoptera</taxon>
        <taxon>Endopterygota</taxon>
        <taxon>Hymenoptera</taxon>
        <taxon>Apocrita</taxon>
        <taxon>Ichneumonoidea</taxon>
        <taxon>Braconidae</taxon>
        <taxon>Microgastrinae</taxon>
        <taxon>Cotesia</taxon>
    </lineage>
</organism>
<evidence type="ECO:0000256" key="10">
    <source>
        <dbReference type="SAM" id="MobiDB-lite"/>
    </source>
</evidence>
<dbReference type="Pfam" id="PF00105">
    <property type="entry name" value="zf-C4"/>
    <property type="match status" value="1"/>
</dbReference>
<keyword evidence="4" id="KW-0863">Zinc-finger</keyword>
<dbReference type="Proteomes" id="UP000729913">
    <property type="component" value="Unassembled WGS sequence"/>
</dbReference>
<evidence type="ECO:0000256" key="8">
    <source>
        <dbReference type="ARBA" id="ARBA00023163"/>
    </source>
</evidence>
<dbReference type="InterPro" id="IPR050234">
    <property type="entry name" value="Nuclear_hormone_rcpt_NR1"/>
</dbReference>
<dbReference type="GO" id="GO:0005634">
    <property type="term" value="C:nucleus"/>
    <property type="evidence" value="ECO:0007669"/>
    <property type="project" value="UniProtKB-SubCell"/>
</dbReference>
<dbReference type="PROSITE" id="PS51030">
    <property type="entry name" value="NUCLEAR_REC_DBD_2"/>
    <property type="match status" value="1"/>
</dbReference>
<evidence type="ECO:0000256" key="7">
    <source>
        <dbReference type="ARBA" id="ARBA00023125"/>
    </source>
</evidence>
<dbReference type="InterPro" id="IPR001628">
    <property type="entry name" value="Znf_hrmn_rcpt"/>
</dbReference>
<keyword evidence="6" id="KW-0805">Transcription regulation</keyword>
<keyword evidence="5" id="KW-0862">Zinc</keyword>
<evidence type="ECO:0000313" key="12">
    <source>
        <dbReference type="EMBL" id="KAG8035164.1"/>
    </source>
</evidence>
<comment type="similarity">
    <text evidence="2">Belongs to the nuclear hormone receptor family. NR1 subfamily.</text>
</comment>
<dbReference type="GO" id="GO:0030154">
    <property type="term" value="P:cell differentiation"/>
    <property type="evidence" value="ECO:0007669"/>
    <property type="project" value="TreeGrafter"/>
</dbReference>
<feature type="domain" description="Nuclear receptor" evidence="11">
    <location>
        <begin position="101"/>
        <end position="126"/>
    </location>
</feature>
<evidence type="ECO:0000256" key="2">
    <source>
        <dbReference type="ARBA" id="ARBA00008092"/>
    </source>
</evidence>
<reference evidence="12" key="1">
    <citation type="submission" date="2020-03" db="EMBL/GenBank/DDBJ databases">
        <authorList>
            <person name="Chebbi M.A."/>
            <person name="Drezen J.M."/>
        </authorList>
    </citation>
    <scope>NUCLEOTIDE SEQUENCE</scope>
    <source>
        <tissue evidence="12">Whole body</tissue>
    </source>
</reference>
<comment type="caution">
    <text evidence="12">The sequence shown here is derived from an EMBL/GenBank/DDBJ whole genome shotgun (WGS) entry which is preliminary data.</text>
</comment>
<dbReference type="EMBL" id="JAAOIC020000064">
    <property type="protein sequence ID" value="KAG8035164.1"/>
    <property type="molecule type" value="Genomic_DNA"/>
</dbReference>
<gene>
    <name evidence="12" type="ORF">G9C98_001654</name>
</gene>
<dbReference type="AlphaFoldDB" id="A0A8J5V660"/>
<dbReference type="GO" id="GO:0045944">
    <property type="term" value="P:positive regulation of transcription by RNA polymerase II"/>
    <property type="evidence" value="ECO:0007669"/>
    <property type="project" value="TreeGrafter"/>
</dbReference>
<keyword evidence="7" id="KW-0238">DNA-binding</keyword>
<evidence type="ECO:0000256" key="5">
    <source>
        <dbReference type="ARBA" id="ARBA00022833"/>
    </source>
</evidence>
<feature type="region of interest" description="Disordered" evidence="10">
    <location>
        <begin position="40"/>
        <end position="61"/>
    </location>
</feature>
<sequence>MIIELLLADSTIDQSMQPWYDTMILTPDSSIHQGNLVTSVPGSPVSVPSTKSSSRPSSVTMSSPYHIAQVPHVVPNMPTMDSTVSSARPEPELNIEFDGTTVLCRVCGDKASGFHYGVHSCEGCKATENKIKEPIEWFDDPKNGIQTQVEIFFR</sequence>